<protein>
    <submittedName>
        <fullName evidence="1">(salmon louse) hypothetical protein</fullName>
    </submittedName>
</protein>
<sequence>MSPTSSSKKVNLKLMPNRKYGSVIPFLHSSRPTLRKEIMFYNIYPINIASNTKKCPTFDHHPRHNKTAWVSSGRASLRHRIIPHLIPNPQAVITDELMKYLCARLRA</sequence>
<keyword evidence="2" id="KW-1185">Reference proteome</keyword>
<evidence type="ECO:0000313" key="1">
    <source>
        <dbReference type="EMBL" id="CAF2795948.1"/>
    </source>
</evidence>
<dbReference type="EMBL" id="HG994589">
    <property type="protein sequence ID" value="CAF2795948.1"/>
    <property type="molecule type" value="Genomic_DNA"/>
</dbReference>
<name>A0A7R8CEG5_LEPSM</name>
<dbReference type="AlphaFoldDB" id="A0A7R8CEG5"/>
<accession>A0A7R8CEG5</accession>
<evidence type="ECO:0000313" key="2">
    <source>
        <dbReference type="Proteomes" id="UP000675881"/>
    </source>
</evidence>
<proteinExistence type="predicted"/>
<gene>
    <name evidence="1" type="ORF">LSAA_2752</name>
</gene>
<organism evidence="1 2">
    <name type="scientific">Lepeophtheirus salmonis</name>
    <name type="common">Salmon louse</name>
    <name type="synonym">Caligus salmonis</name>
    <dbReference type="NCBI Taxonomy" id="72036"/>
    <lineage>
        <taxon>Eukaryota</taxon>
        <taxon>Metazoa</taxon>
        <taxon>Ecdysozoa</taxon>
        <taxon>Arthropoda</taxon>
        <taxon>Crustacea</taxon>
        <taxon>Multicrustacea</taxon>
        <taxon>Hexanauplia</taxon>
        <taxon>Copepoda</taxon>
        <taxon>Siphonostomatoida</taxon>
        <taxon>Caligidae</taxon>
        <taxon>Lepeophtheirus</taxon>
    </lineage>
</organism>
<dbReference type="Proteomes" id="UP000675881">
    <property type="component" value="Chromosome 10"/>
</dbReference>
<reference evidence="1" key="1">
    <citation type="submission" date="2021-02" db="EMBL/GenBank/DDBJ databases">
        <authorList>
            <person name="Bekaert M."/>
        </authorList>
    </citation>
    <scope>NUCLEOTIDE SEQUENCE</scope>
    <source>
        <strain evidence="1">IoA-00</strain>
    </source>
</reference>